<keyword evidence="3" id="KW-0285">Flavoprotein</keyword>
<reference evidence="10" key="1">
    <citation type="submission" date="2025-08" db="UniProtKB">
        <authorList>
            <consortium name="RefSeq"/>
        </authorList>
    </citation>
    <scope>IDENTIFICATION</scope>
    <source>
        <strain evidence="10">15085-1641.00</strain>
        <tissue evidence="10">Whole body</tissue>
    </source>
</reference>
<evidence type="ECO:0000256" key="7">
    <source>
        <dbReference type="SAM" id="SignalP"/>
    </source>
</evidence>
<comment type="similarity">
    <text evidence="2">Belongs to the GMC oxidoreductase family.</text>
</comment>
<keyword evidence="7" id="KW-0732">Signal</keyword>
<accession>A0A6J1L1V7</accession>
<dbReference type="InterPro" id="IPR036188">
    <property type="entry name" value="FAD/NAD-bd_sf"/>
</dbReference>
<dbReference type="InterPro" id="IPR000172">
    <property type="entry name" value="GMC_OxRdtase_N"/>
</dbReference>
<keyword evidence="9" id="KW-1185">Reference proteome</keyword>
<protein>
    <submittedName>
        <fullName evidence="10">Glucose dehydrogenase [FAD, quinone]</fullName>
    </submittedName>
</protein>
<evidence type="ECO:0000256" key="2">
    <source>
        <dbReference type="ARBA" id="ARBA00010790"/>
    </source>
</evidence>
<name>A0A6J1L1V7_DROHY</name>
<feature type="domain" description="Glucose-methanol-choline oxidoreductase N-terminal" evidence="8">
    <location>
        <begin position="322"/>
        <end position="336"/>
    </location>
</feature>
<evidence type="ECO:0000313" key="9">
    <source>
        <dbReference type="Proteomes" id="UP000504633"/>
    </source>
</evidence>
<dbReference type="RefSeq" id="XP_023159551.2">
    <property type="nucleotide sequence ID" value="XM_023303783.2"/>
</dbReference>
<feature type="region of interest" description="Disordered" evidence="6">
    <location>
        <begin position="649"/>
        <end position="670"/>
    </location>
</feature>
<comment type="cofactor">
    <cofactor evidence="1 5">
        <name>FAD</name>
        <dbReference type="ChEBI" id="CHEBI:57692"/>
    </cofactor>
</comment>
<evidence type="ECO:0000256" key="6">
    <source>
        <dbReference type="SAM" id="MobiDB-lite"/>
    </source>
</evidence>
<evidence type="ECO:0000256" key="5">
    <source>
        <dbReference type="PIRSR" id="PIRSR000137-2"/>
    </source>
</evidence>
<dbReference type="PANTHER" id="PTHR11552">
    <property type="entry name" value="GLUCOSE-METHANOL-CHOLINE GMC OXIDOREDUCTASE"/>
    <property type="match status" value="1"/>
</dbReference>
<dbReference type="Gene3D" id="3.30.560.10">
    <property type="entry name" value="Glucose Oxidase, domain 3"/>
    <property type="match status" value="1"/>
</dbReference>
<evidence type="ECO:0000256" key="3">
    <source>
        <dbReference type="ARBA" id="ARBA00022630"/>
    </source>
</evidence>
<dbReference type="GO" id="GO:0050660">
    <property type="term" value="F:flavin adenine dinucleotide binding"/>
    <property type="evidence" value="ECO:0007669"/>
    <property type="project" value="InterPro"/>
</dbReference>
<dbReference type="GeneID" id="111591882"/>
<dbReference type="SUPFAM" id="SSF54373">
    <property type="entry name" value="FAD-linked reductases, C-terminal domain"/>
    <property type="match status" value="1"/>
</dbReference>
<dbReference type="PIRSF" id="PIRSF000137">
    <property type="entry name" value="Alcohol_oxidase"/>
    <property type="match status" value="1"/>
</dbReference>
<evidence type="ECO:0000313" key="10">
    <source>
        <dbReference type="RefSeq" id="XP_023159551.2"/>
    </source>
</evidence>
<dbReference type="OMA" id="HGCSWWH"/>
<feature type="binding site" evidence="5">
    <location>
        <position position="160"/>
    </location>
    <ligand>
        <name>FAD</name>
        <dbReference type="ChEBI" id="CHEBI:57692"/>
    </ligand>
</feature>
<keyword evidence="4 5" id="KW-0274">FAD</keyword>
<dbReference type="SUPFAM" id="SSF51905">
    <property type="entry name" value="FAD/NAD(P)-binding domain"/>
    <property type="match status" value="1"/>
</dbReference>
<dbReference type="KEGG" id="dhe:111591882"/>
<proteinExistence type="inferred from homology"/>
<feature type="compositionally biased region" description="Polar residues" evidence="6">
    <location>
        <begin position="655"/>
        <end position="670"/>
    </location>
</feature>
<dbReference type="GO" id="GO:0016614">
    <property type="term" value="F:oxidoreductase activity, acting on CH-OH group of donors"/>
    <property type="evidence" value="ECO:0007669"/>
    <property type="project" value="InterPro"/>
</dbReference>
<feature type="binding site" evidence="5">
    <location>
        <begin position="566"/>
        <end position="567"/>
    </location>
    <ligand>
        <name>FAD</name>
        <dbReference type="ChEBI" id="CHEBI:57692"/>
    </ligand>
</feature>
<dbReference type="Proteomes" id="UP000504633">
    <property type="component" value="Unplaced"/>
</dbReference>
<evidence type="ECO:0000256" key="4">
    <source>
        <dbReference type="ARBA" id="ARBA00022827"/>
    </source>
</evidence>
<dbReference type="InterPro" id="IPR012132">
    <property type="entry name" value="GMC_OxRdtase"/>
</dbReference>
<dbReference type="PANTHER" id="PTHR11552:SF147">
    <property type="entry name" value="CHOLINE DEHYDROGENASE, MITOCHONDRIAL"/>
    <property type="match status" value="1"/>
</dbReference>
<dbReference type="PROSITE" id="PS00624">
    <property type="entry name" value="GMC_OXRED_2"/>
    <property type="match status" value="1"/>
</dbReference>
<feature type="signal peptide" evidence="7">
    <location>
        <begin position="1"/>
        <end position="26"/>
    </location>
</feature>
<dbReference type="Pfam" id="PF05199">
    <property type="entry name" value="GMC_oxred_C"/>
    <property type="match status" value="1"/>
</dbReference>
<evidence type="ECO:0000256" key="1">
    <source>
        <dbReference type="ARBA" id="ARBA00001974"/>
    </source>
</evidence>
<sequence>MRRLRGAKWAAFLLLLLHPLPLPLQAAGSQAPSNGVGLGLIDSVTSALNASSRALTSDWPASVIGNPTSPASYDYIVVGAGSAGAIVASRLAEQPNVTVLLLEAGQDPPLESEIYALSGSMHHDPRYMWLSEAEPNPQCCQAMEPPHGCCWWHGRMLGGTGALNGNIYVPGSATNFRNWRWRLGLQGWDWPQVQRAYRQLQSRLKLSYFPIEPLNQRLAELIYAASSELGVPRMQQPLLSGSSFGYTHQVPATINQGRRVSSARSYLAGVTRPNLTILRGAQAQRLLLSASGQRLRGVSYYHMASNRTLTAWSSRELVLSAGALNSPKLLLLSGIGPARQLSRLGIQPRLPLEGVGKNLHDHGMLPLFLRFSGSSCAVNSSRPASGRGAFEPASVAEYLLQGQRGPLAASFSMMGFINSSAPTSRSGQPDVHVVAHTLLPRGGDGSFGYLGFRSALIAAQRAALQQTDLLQIMGSLILPKWRGSVSLRSSDPSEPPLVRNNYASHPDDRATLLRFVRYVQRLLNTRAFRRCGLSLWLPPLPECDVLEPDSDAYWLCHIRYMFVGAWHAVGSCRMAASSEPLGVVDERLRVRGIQGLRVADASIIPEITAGNTNAPAMMIGEQAARMIREDQLGDEQVEDQSQQSLLPNELLEQAASANPPTTGETNEILP</sequence>
<dbReference type="OrthoDB" id="269227at2759"/>
<dbReference type="AlphaFoldDB" id="A0A6J1L1V7"/>
<organism evidence="9 10">
    <name type="scientific">Drosophila hydei</name>
    <name type="common">Fruit fly</name>
    <dbReference type="NCBI Taxonomy" id="7224"/>
    <lineage>
        <taxon>Eukaryota</taxon>
        <taxon>Metazoa</taxon>
        <taxon>Ecdysozoa</taxon>
        <taxon>Arthropoda</taxon>
        <taxon>Hexapoda</taxon>
        <taxon>Insecta</taxon>
        <taxon>Pterygota</taxon>
        <taxon>Neoptera</taxon>
        <taxon>Endopterygota</taxon>
        <taxon>Diptera</taxon>
        <taxon>Brachycera</taxon>
        <taxon>Muscomorpha</taxon>
        <taxon>Ephydroidea</taxon>
        <taxon>Drosophilidae</taxon>
        <taxon>Drosophila</taxon>
    </lineage>
</organism>
<dbReference type="Gene3D" id="3.50.50.60">
    <property type="entry name" value="FAD/NAD(P)-binding domain"/>
    <property type="match status" value="1"/>
</dbReference>
<gene>
    <name evidence="10" type="primary">LOC111591882</name>
</gene>
<feature type="chain" id="PRO_5027068295" evidence="7">
    <location>
        <begin position="27"/>
        <end position="670"/>
    </location>
</feature>
<dbReference type="InterPro" id="IPR007867">
    <property type="entry name" value="GMC_OxRtase_C"/>
</dbReference>
<dbReference type="Pfam" id="PF00732">
    <property type="entry name" value="GMC_oxred_N"/>
    <property type="match status" value="1"/>
</dbReference>
<evidence type="ECO:0000259" key="8">
    <source>
        <dbReference type="PROSITE" id="PS00624"/>
    </source>
</evidence>